<organism evidence="6 7">
    <name type="scientific">Natrarchaeobaculum sulfurireducens</name>
    <dbReference type="NCBI Taxonomy" id="2044521"/>
    <lineage>
        <taxon>Archaea</taxon>
        <taxon>Methanobacteriati</taxon>
        <taxon>Methanobacteriota</taxon>
        <taxon>Stenosarchaea group</taxon>
        <taxon>Halobacteria</taxon>
        <taxon>Halobacteriales</taxon>
        <taxon>Natrialbaceae</taxon>
        <taxon>Natrarchaeobaculum</taxon>
    </lineage>
</organism>
<dbReference type="GO" id="GO:0005524">
    <property type="term" value="F:ATP binding"/>
    <property type="evidence" value="ECO:0007669"/>
    <property type="project" value="UniProtKB-UniRule"/>
</dbReference>
<keyword evidence="3" id="KW-0678">Repressor</keyword>
<keyword evidence="3" id="KW-0804">Transcription</keyword>
<name>A0A346PCH4_9EURY</name>
<dbReference type="GO" id="GO:0003677">
    <property type="term" value="F:DNA binding"/>
    <property type="evidence" value="ECO:0007669"/>
    <property type="project" value="UniProtKB-KW"/>
</dbReference>
<proteinExistence type="inferred from homology"/>
<dbReference type="GO" id="GO:0008270">
    <property type="term" value="F:zinc ion binding"/>
    <property type="evidence" value="ECO:0007669"/>
    <property type="project" value="InterPro"/>
</dbReference>
<sequence length="131" mass="14702">MKKRDDNIEPYDEQKVRDGIIRAVKKRPVVDAQVTELVDTIEADLQTRDERIVPSSLIGGLVFENLRELAKVAYVRFVSVYKSCSDPEDFSGVLDGVLTTNDVAYPKTTTRQQQVTDTQRALRSAQSTSPV</sequence>
<accession>A0A346PCH4</accession>
<dbReference type="EMBL" id="CP024047">
    <property type="protein sequence ID" value="AXR77219.1"/>
    <property type="molecule type" value="Genomic_DNA"/>
</dbReference>
<dbReference type="AlphaFoldDB" id="A0A346PCH4"/>
<comment type="similarity">
    <text evidence="3">Belongs to the NrdR family.</text>
</comment>
<comment type="caution">
    <text evidence="3">Lacks conserved residue(s) required for the propagation of feature annotation.</text>
</comment>
<dbReference type="InterPro" id="IPR003796">
    <property type="entry name" value="RNR_NrdR-like"/>
</dbReference>
<gene>
    <name evidence="3" type="primary">nrdR</name>
    <name evidence="6" type="ORF">AArc1_0878</name>
</gene>
<keyword evidence="3" id="KW-0238">DNA-binding</keyword>
<evidence type="ECO:0000256" key="3">
    <source>
        <dbReference type="HAMAP-Rule" id="MF_00440"/>
    </source>
</evidence>
<feature type="compositionally biased region" description="Low complexity" evidence="4">
    <location>
        <begin position="109"/>
        <end position="119"/>
    </location>
</feature>
<evidence type="ECO:0000256" key="4">
    <source>
        <dbReference type="SAM" id="MobiDB-lite"/>
    </source>
</evidence>
<keyword evidence="3" id="KW-0805">Transcription regulation</keyword>
<keyword evidence="1 3" id="KW-0547">Nucleotide-binding</keyword>
<protein>
    <recommendedName>
        <fullName evidence="3">Transcriptional repressor NrdR</fullName>
    </recommendedName>
</protein>
<evidence type="ECO:0000259" key="5">
    <source>
        <dbReference type="PROSITE" id="PS51161"/>
    </source>
</evidence>
<comment type="function">
    <text evidence="3">Negatively regulates transcription of bacterial ribonucleotide reductase nrd genes and operons by binding to NrdR-boxes.</text>
</comment>
<dbReference type="Pfam" id="PF03477">
    <property type="entry name" value="ATP-cone"/>
    <property type="match status" value="1"/>
</dbReference>
<evidence type="ECO:0000256" key="1">
    <source>
        <dbReference type="ARBA" id="ARBA00022741"/>
    </source>
</evidence>
<dbReference type="PANTHER" id="PTHR30455">
    <property type="entry name" value="TRANSCRIPTIONAL REPRESSOR NRDR"/>
    <property type="match status" value="1"/>
</dbReference>
<dbReference type="KEGG" id="nan:AArc1_0878"/>
<dbReference type="GO" id="GO:0045892">
    <property type="term" value="P:negative regulation of DNA-templated transcription"/>
    <property type="evidence" value="ECO:0007669"/>
    <property type="project" value="UniProtKB-UniRule"/>
</dbReference>
<keyword evidence="2 3" id="KW-0067">ATP-binding</keyword>
<dbReference type="InterPro" id="IPR005144">
    <property type="entry name" value="ATP-cone_dom"/>
</dbReference>
<feature type="domain" description="ATP-cone" evidence="5">
    <location>
        <begin position="1"/>
        <end position="89"/>
    </location>
</feature>
<evidence type="ECO:0000256" key="2">
    <source>
        <dbReference type="ARBA" id="ARBA00022840"/>
    </source>
</evidence>
<dbReference type="PROSITE" id="PS51161">
    <property type="entry name" value="ATP_CONE"/>
    <property type="match status" value="1"/>
</dbReference>
<dbReference type="PANTHER" id="PTHR30455:SF2">
    <property type="entry name" value="TRANSCRIPTIONAL REPRESSOR NRDR"/>
    <property type="match status" value="1"/>
</dbReference>
<feature type="region of interest" description="Disordered" evidence="4">
    <location>
        <begin position="109"/>
        <end position="131"/>
    </location>
</feature>
<evidence type="ECO:0000313" key="7">
    <source>
        <dbReference type="Proteomes" id="UP000258707"/>
    </source>
</evidence>
<dbReference type="HAMAP" id="MF_00440">
    <property type="entry name" value="NrdR"/>
    <property type="match status" value="1"/>
</dbReference>
<reference evidence="7" key="1">
    <citation type="submission" date="2017-10" db="EMBL/GenBank/DDBJ databases">
        <title>Phenotypic and genomic properties of facultatively anaerobic sulfur-reducing natronoarchaea from hypersaline soda lakes.</title>
        <authorList>
            <person name="Sorokin D.Y."/>
            <person name="Kublanov I.V."/>
            <person name="Roman P."/>
            <person name="Sinninghe Damste J.S."/>
            <person name="Golyshin P.N."/>
            <person name="Rojo D."/>
            <person name="Ciordia S."/>
            <person name="Mena Md.C."/>
            <person name="Ferrer M."/>
            <person name="Messina E."/>
            <person name="Smedile F."/>
            <person name="La Spada G."/>
            <person name="La Cono V."/>
            <person name="Yakimov M.M."/>
        </authorList>
    </citation>
    <scope>NUCLEOTIDE SEQUENCE [LARGE SCALE GENOMIC DNA]</scope>
    <source>
        <strain evidence="7">AArc1</strain>
    </source>
</reference>
<evidence type="ECO:0000313" key="6">
    <source>
        <dbReference type="EMBL" id="AXR77219.1"/>
    </source>
</evidence>
<dbReference type="Proteomes" id="UP000258707">
    <property type="component" value="Chromosome"/>
</dbReference>